<protein>
    <submittedName>
        <fullName evidence="2">IS3 family transposase</fullName>
    </submittedName>
</protein>
<sequence>MGTRTPACQRRASDIKKSVRCIHENSLKYQFIKEHRKEFAVRTMCRVLEVSVSSYYAWIQRPESHRAQENRQLREAIQRIHEEKYQTYGSPRMTAELQKKGYKCSRPRVARLMQSLGIQAKTARKFKVTTDSNHQEPIAPNLLDQEFHVDQPNEVWTSDLTYVRTGAGWQYLTVILELFNREIIGYSLSPRLTAESTVNVALDMAVLHRQPPAGVILHSDRGVQYASKSFRKRLKKYGMIQSMSGKGNCYDNAVTETFFKTLKTEWMAPSTGISTSSAKASLPTLKYSITEKECILLWGISRPWSS</sequence>
<dbReference type="NCBIfam" id="NF033516">
    <property type="entry name" value="transpos_IS3"/>
    <property type="match status" value="1"/>
</dbReference>
<accession>A0ABR9XU00</accession>
<dbReference type="InterPro" id="IPR050900">
    <property type="entry name" value="Transposase_IS3/IS150/IS904"/>
</dbReference>
<comment type="caution">
    <text evidence="2">The sequence shown here is derived from an EMBL/GenBank/DDBJ whole genome shotgun (WGS) entry which is preliminary data.</text>
</comment>
<evidence type="ECO:0000313" key="2">
    <source>
        <dbReference type="EMBL" id="MBF0637439.1"/>
    </source>
</evidence>
<dbReference type="Proteomes" id="UP000619838">
    <property type="component" value="Unassembled WGS sequence"/>
</dbReference>
<dbReference type="PANTHER" id="PTHR46889">
    <property type="entry name" value="TRANSPOSASE INSF FOR INSERTION SEQUENCE IS3B-RELATED"/>
    <property type="match status" value="1"/>
</dbReference>
<organism evidence="2 3">
    <name type="scientific">Prosthecochloris ethylica</name>
    <dbReference type="NCBI Taxonomy" id="2743976"/>
    <lineage>
        <taxon>Bacteria</taxon>
        <taxon>Pseudomonadati</taxon>
        <taxon>Chlorobiota</taxon>
        <taxon>Chlorobiia</taxon>
        <taxon>Chlorobiales</taxon>
        <taxon>Chlorobiaceae</taxon>
        <taxon>Prosthecochloris</taxon>
    </lineage>
</organism>
<dbReference type="InterPro" id="IPR025948">
    <property type="entry name" value="HTH-like_dom"/>
</dbReference>
<dbReference type="PROSITE" id="PS50994">
    <property type="entry name" value="INTEGRASE"/>
    <property type="match status" value="1"/>
</dbReference>
<keyword evidence="3" id="KW-1185">Reference proteome</keyword>
<dbReference type="InterPro" id="IPR048020">
    <property type="entry name" value="Transpos_IS3"/>
</dbReference>
<dbReference type="InterPro" id="IPR036397">
    <property type="entry name" value="RNaseH_sf"/>
</dbReference>
<dbReference type="Pfam" id="PF13276">
    <property type="entry name" value="HTH_21"/>
    <property type="match status" value="1"/>
</dbReference>
<name>A0ABR9XU00_9CHLB</name>
<dbReference type="EMBL" id="JADGII010000021">
    <property type="protein sequence ID" value="MBF0637439.1"/>
    <property type="molecule type" value="Genomic_DNA"/>
</dbReference>
<gene>
    <name evidence="2" type="ORF">INT08_09700</name>
</gene>
<feature type="domain" description="Integrase catalytic" evidence="1">
    <location>
        <begin position="148"/>
        <end position="306"/>
    </location>
</feature>
<dbReference type="InterPro" id="IPR001584">
    <property type="entry name" value="Integrase_cat-core"/>
</dbReference>
<reference evidence="2 3" key="1">
    <citation type="journal article" date="2020" name="Microorganisms">
        <title>Simultaneous Genome Sequencing of Prosthecochloris ethylica and Desulfuromonas acetoxidans within a Syntrophic Mixture Reveals Unique Pili and Protein Interactions.</title>
        <authorList>
            <person name="Kyndt J.A."/>
            <person name="Van Beeumen J.J."/>
            <person name="Meyer T.E."/>
        </authorList>
    </citation>
    <scope>NUCLEOTIDE SEQUENCE [LARGE SCALE GENOMIC DNA]</scope>
    <source>
        <strain evidence="2 3">N3</strain>
    </source>
</reference>
<dbReference type="InterPro" id="IPR012337">
    <property type="entry name" value="RNaseH-like_sf"/>
</dbReference>
<proteinExistence type="predicted"/>
<dbReference type="Pfam" id="PF00665">
    <property type="entry name" value="rve"/>
    <property type="match status" value="1"/>
</dbReference>
<evidence type="ECO:0000313" key="3">
    <source>
        <dbReference type="Proteomes" id="UP000619838"/>
    </source>
</evidence>
<evidence type="ECO:0000259" key="1">
    <source>
        <dbReference type="PROSITE" id="PS50994"/>
    </source>
</evidence>
<dbReference type="PANTHER" id="PTHR46889:SF4">
    <property type="entry name" value="TRANSPOSASE INSO FOR INSERTION SEQUENCE ELEMENT IS911B-RELATED"/>
    <property type="match status" value="1"/>
</dbReference>
<dbReference type="Gene3D" id="3.30.420.10">
    <property type="entry name" value="Ribonuclease H-like superfamily/Ribonuclease H"/>
    <property type="match status" value="1"/>
</dbReference>
<dbReference type="SUPFAM" id="SSF53098">
    <property type="entry name" value="Ribonuclease H-like"/>
    <property type="match status" value="1"/>
</dbReference>